<dbReference type="InterPro" id="IPR029054">
    <property type="entry name" value="dUTPase-like"/>
</dbReference>
<reference evidence="4 5" key="1">
    <citation type="submission" date="2019-01" db="EMBL/GenBank/DDBJ databases">
        <authorList>
            <person name="Sayadi A."/>
        </authorList>
    </citation>
    <scope>NUCLEOTIDE SEQUENCE [LARGE SCALE GENOMIC DNA]</scope>
</reference>
<dbReference type="OrthoDB" id="419889at2759"/>
<gene>
    <name evidence="4" type="ORF">CALMAC_LOCUS6733</name>
</gene>
<feature type="region of interest" description="Disordered" evidence="2">
    <location>
        <begin position="36"/>
        <end position="68"/>
    </location>
</feature>
<dbReference type="SUPFAM" id="SSF51283">
    <property type="entry name" value="dUTPase-like"/>
    <property type="match status" value="1"/>
</dbReference>
<dbReference type="InterPro" id="IPR033704">
    <property type="entry name" value="dUTPase_trimeric"/>
</dbReference>
<sequence>MNPSSLQTPIPRASAGWPSTASSVGHLHLSTKLLRSSASRSCSTSSTTTHSNQATDSSSPSSSYGGASAEPRTTWPGCGVIKCSAWQYQKFPENLIIEYTGAAEYYEVLPPRLSSTMCTGIDFAVSRGGVDVLDNEIVIIDLKIRVSLPKGHYGRLVGRSSFQRNDFLVIEGTIDSDYTGSLKLVVKYLLPVHSQIPEHTYICQLIVSPYMHISSFYLPPHKRRKYGNEGGFGSTDL</sequence>
<keyword evidence="5" id="KW-1185">Reference proteome</keyword>
<dbReference type="InterPro" id="IPR036157">
    <property type="entry name" value="dUTPase-like_sf"/>
</dbReference>
<evidence type="ECO:0000256" key="1">
    <source>
        <dbReference type="ARBA" id="ARBA00022801"/>
    </source>
</evidence>
<organism evidence="4 5">
    <name type="scientific">Callosobruchus maculatus</name>
    <name type="common">Southern cowpea weevil</name>
    <name type="synonym">Pulse bruchid</name>
    <dbReference type="NCBI Taxonomy" id="64391"/>
    <lineage>
        <taxon>Eukaryota</taxon>
        <taxon>Metazoa</taxon>
        <taxon>Ecdysozoa</taxon>
        <taxon>Arthropoda</taxon>
        <taxon>Hexapoda</taxon>
        <taxon>Insecta</taxon>
        <taxon>Pterygota</taxon>
        <taxon>Neoptera</taxon>
        <taxon>Endopterygota</taxon>
        <taxon>Coleoptera</taxon>
        <taxon>Polyphaga</taxon>
        <taxon>Cucujiformia</taxon>
        <taxon>Chrysomeloidea</taxon>
        <taxon>Chrysomelidae</taxon>
        <taxon>Bruchinae</taxon>
        <taxon>Bruchini</taxon>
        <taxon>Callosobruchus</taxon>
    </lineage>
</organism>
<evidence type="ECO:0000259" key="3">
    <source>
        <dbReference type="Pfam" id="PF00692"/>
    </source>
</evidence>
<evidence type="ECO:0000313" key="4">
    <source>
        <dbReference type="EMBL" id="VEN43666.1"/>
    </source>
</evidence>
<evidence type="ECO:0000313" key="5">
    <source>
        <dbReference type="Proteomes" id="UP000410492"/>
    </source>
</evidence>
<evidence type="ECO:0000256" key="2">
    <source>
        <dbReference type="SAM" id="MobiDB-lite"/>
    </source>
</evidence>
<feature type="region of interest" description="Disordered" evidence="2">
    <location>
        <begin position="1"/>
        <end position="23"/>
    </location>
</feature>
<keyword evidence="1" id="KW-0378">Hydrolase</keyword>
<dbReference type="Pfam" id="PF00692">
    <property type="entry name" value="dUTPase"/>
    <property type="match status" value="1"/>
</dbReference>
<dbReference type="CDD" id="cd07557">
    <property type="entry name" value="trimeric_dUTPase"/>
    <property type="match status" value="1"/>
</dbReference>
<dbReference type="Gene3D" id="2.70.40.10">
    <property type="match status" value="1"/>
</dbReference>
<name>A0A653C7B4_CALMS</name>
<feature type="domain" description="dUTPase-like" evidence="3">
    <location>
        <begin position="135"/>
        <end position="235"/>
    </location>
</feature>
<dbReference type="GO" id="GO:0016787">
    <property type="term" value="F:hydrolase activity"/>
    <property type="evidence" value="ECO:0007669"/>
    <property type="project" value="UniProtKB-KW"/>
</dbReference>
<dbReference type="EMBL" id="CAACVG010007100">
    <property type="protein sequence ID" value="VEN43666.1"/>
    <property type="molecule type" value="Genomic_DNA"/>
</dbReference>
<dbReference type="AlphaFoldDB" id="A0A653C7B4"/>
<protein>
    <recommendedName>
        <fullName evidence="3">dUTPase-like domain-containing protein</fullName>
    </recommendedName>
</protein>
<accession>A0A653C7B4</accession>
<proteinExistence type="predicted"/>
<dbReference type="Proteomes" id="UP000410492">
    <property type="component" value="Unassembled WGS sequence"/>
</dbReference>